<feature type="transmembrane region" description="Helical" evidence="12">
    <location>
        <begin position="492"/>
        <end position="513"/>
    </location>
</feature>
<feature type="transmembrane region" description="Helical" evidence="12">
    <location>
        <begin position="110"/>
        <end position="128"/>
    </location>
</feature>
<keyword evidence="5 12" id="KW-0812">Transmembrane</keyword>
<reference evidence="13" key="1">
    <citation type="submission" date="2014-05" db="EMBL/GenBank/DDBJ databases">
        <authorList>
            <person name="Chronopoulou M."/>
        </authorList>
    </citation>
    <scope>NUCLEOTIDE SEQUENCE</scope>
    <source>
        <tissue evidence="13">Whole organism</tissue>
    </source>
</reference>
<feature type="transmembrane region" description="Helical" evidence="12">
    <location>
        <begin position="594"/>
        <end position="615"/>
    </location>
</feature>
<evidence type="ECO:0000256" key="9">
    <source>
        <dbReference type="ARBA" id="ARBA00023136"/>
    </source>
</evidence>
<feature type="transmembrane region" description="Helical" evidence="12">
    <location>
        <begin position="673"/>
        <end position="697"/>
    </location>
</feature>
<evidence type="ECO:0000256" key="4">
    <source>
        <dbReference type="ARBA" id="ARBA00022475"/>
    </source>
</evidence>
<keyword evidence="7 12" id="KW-1133">Transmembrane helix</keyword>
<dbReference type="AlphaFoldDB" id="A0A0K2TD27"/>
<keyword evidence="6" id="KW-0375">Hydrogen ion transport</keyword>
<evidence type="ECO:0000256" key="5">
    <source>
        <dbReference type="ARBA" id="ARBA00022692"/>
    </source>
</evidence>
<comment type="subcellular location">
    <subcellularLocation>
        <location evidence="1">Cell membrane</location>
        <topology evidence="1">Multi-pass membrane protein</topology>
    </subcellularLocation>
</comment>
<evidence type="ECO:0000256" key="8">
    <source>
        <dbReference type="ARBA" id="ARBA00023065"/>
    </source>
</evidence>
<evidence type="ECO:0000256" key="1">
    <source>
        <dbReference type="ARBA" id="ARBA00004651"/>
    </source>
</evidence>
<organism evidence="13">
    <name type="scientific">Lepeophtheirus salmonis</name>
    <name type="common">Salmon louse</name>
    <name type="synonym">Caligus salmonis</name>
    <dbReference type="NCBI Taxonomy" id="72036"/>
    <lineage>
        <taxon>Eukaryota</taxon>
        <taxon>Metazoa</taxon>
        <taxon>Ecdysozoa</taxon>
        <taxon>Arthropoda</taxon>
        <taxon>Crustacea</taxon>
        <taxon>Multicrustacea</taxon>
        <taxon>Hexanauplia</taxon>
        <taxon>Copepoda</taxon>
        <taxon>Siphonostomatoida</taxon>
        <taxon>Caligidae</taxon>
        <taxon>Lepeophtheirus</taxon>
    </lineage>
</organism>
<feature type="transmembrane region" description="Helical" evidence="12">
    <location>
        <begin position="140"/>
        <end position="160"/>
    </location>
</feature>
<evidence type="ECO:0000256" key="11">
    <source>
        <dbReference type="SAM" id="MobiDB-lite"/>
    </source>
</evidence>
<feature type="transmembrane region" description="Helical" evidence="12">
    <location>
        <begin position="268"/>
        <end position="288"/>
    </location>
</feature>
<protein>
    <submittedName>
        <fullName evidence="13">Putative LOC100121427 [Nasonia vitripennis]</fullName>
    </submittedName>
</protein>
<dbReference type="PANTHER" id="PTHR21522">
    <property type="entry name" value="PROTON CHANNEL OTOP"/>
    <property type="match status" value="1"/>
</dbReference>
<feature type="transmembrane region" description="Helical" evidence="12">
    <location>
        <begin position="415"/>
        <end position="435"/>
    </location>
</feature>
<evidence type="ECO:0000256" key="7">
    <source>
        <dbReference type="ARBA" id="ARBA00022989"/>
    </source>
</evidence>
<dbReference type="Pfam" id="PF03189">
    <property type="entry name" value="Otopetrin"/>
    <property type="match status" value="1"/>
</dbReference>
<feature type="transmembrane region" description="Helical" evidence="12">
    <location>
        <begin position="533"/>
        <end position="554"/>
    </location>
</feature>
<dbReference type="PANTHER" id="PTHR21522:SF61">
    <property type="entry name" value="PROTON CHANNEL OTOPLC"/>
    <property type="match status" value="1"/>
</dbReference>
<feature type="transmembrane region" description="Helical" evidence="12">
    <location>
        <begin position="300"/>
        <end position="322"/>
    </location>
</feature>
<feature type="compositionally biased region" description="Basic and acidic residues" evidence="11">
    <location>
        <begin position="349"/>
        <end position="359"/>
    </location>
</feature>
<dbReference type="InterPro" id="IPR004878">
    <property type="entry name" value="Otopetrin"/>
</dbReference>
<evidence type="ECO:0000313" key="13">
    <source>
        <dbReference type="EMBL" id="CDW23760.1"/>
    </source>
</evidence>
<dbReference type="GO" id="GO:0005886">
    <property type="term" value="C:plasma membrane"/>
    <property type="evidence" value="ECO:0007669"/>
    <property type="project" value="UniProtKB-SubCell"/>
</dbReference>
<keyword evidence="9 12" id="KW-0472">Membrane</keyword>
<keyword evidence="10" id="KW-0407">Ion channel</keyword>
<evidence type="ECO:0000256" key="12">
    <source>
        <dbReference type="SAM" id="Phobius"/>
    </source>
</evidence>
<dbReference type="OrthoDB" id="6429739at2759"/>
<comment type="similarity">
    <text evidence="2">Belongs to the otopetrin family.</text>
</comment>
<keyword evidence="3" id="KW-0813">Transport</keyword>
<feature type="transmembrane region" description="Helical" evidence="12">
    <location>
        <begin position="229"/>
        <end position="248"/>
    </location>
</feature>
<feature type="transmembrane region" description="Helical" evidence="12">
    <location>
        <begin position="566"/>
        <end position="588"/>
    </location>
</feature>
<sequence length="714" mass="80632">MLRCLQQIPSSNNRVSPSFPSSSPSPHLPSKESRNPLASPHFIDDPRSSVNSSHHTSLEDDSSREVKELPLFTGPIMGFINRGIALTRELLPNWDSVGGRDALESVVSALYCKIIIIFGLAFPMSEVISSNVPPGYYQLFYIYLFLGSLAYLIIIYVDLLRTRASIAVTRTKLMMKAKKCETENSLKRTISGSGETEEDDYNLSSSAAALSAINYKDGIPRPRVHYGSFYLRFGAVIFGIGSMIYSGIEIGMVFELNMANVSKCKNIFSIIRPILQMIFVFVQMYFIFLNQKMNIYKSKLMSRFGLMHMIATNICVWFNVLILETSHEILGHGPHHHTNGDGTQPTPISDDHSSNDSHHSNGGQHTQIPEAHYLTDEVPNSDYSKGMEFQLSHLVSMCQRENNIMSKLLSDSGPFLFPCTIEYSLICAAVLFVMWKNIAEEHEHYKFQRRRRKISAHLSVFNPEIRSNLPTAEEERSAHQYSVDCTHANTGLFTGIFVMVITIISLIVFFVLMSSPDPHLNEIAVTVASLTELSLYVLTILAVIMGMIQVRTLWYDTSRKMELDNLLLIVAQTGVFMYAAFCIIGSFFQLRDHLIAFLASMATLVQTTLQTVFILDCSCRFAYNPQQVKSKSGREVVTFLLVCNLAMWAINTLETNRADSHPIQVKFYGGEWAWPIITHVSMPLAIFYRFHSTVCLCEIWKKSFKYKPSNLAFV</sequence>
<evidence type="ECO:0000256" key="3">
    <source>
        <dbReference type="ARBA" id="ARBA00022448"/>
    </source>
</evidence>
<accession>A0A0K2TD27</accession>
<evidence type="ECO:0000256" key="2">
    <source>
        <dbReference type="ARBA" id="ARBA00006513"/>
    </source>
</evidence>
<dbReference type="GO" id="GO:0015252">
    <property type="term" value="F:proton channel activity"/>
    <property type="evidence" value="ECO:0007669"/>
    <property type="project" value="InterPro"/>
</dbReference>
<feature type="transmembrane region" description="Helical" evidence="12">
    <location>
        <begin position="636"/>
        <end position="653"/>
    </location>
</feature>
<evidence type="ECO:0000256" key="10">
    <source>
        <dbReference type="ARBA" id="ARBA00023303"/>
    </source>
</evidence>
<name>A0A0K2TD27_LEPSM</name>
<feature type="compositionally biased region" description="Low complexity" evidence="11">
    <location>
        <begin position="9"/>
        <end position="25"/>
    </location>
</feature>
<keyword evidence="8" id="KW-0406">Ion transport</keyword>
<evidence type="ECO:0000256" key="6">
    <source>
        <dbReference type="ARBA" id="ARBA00022781"/>
    </source>
</evidence>
<proteinExistence type="inferred from homology"/>
<feature type="region of interest" description="Disordered" evidence="11">
    <location>
        <begin position="333"/>
        <end position="367"/>
    </location>
</feature>
<keyword evidence="4" id="KW-1003">Cell membrane</keyword>
<feature type="region of interest" description="Disordered" evidence="11">
    <location>
        <begin position="1"/>
        <end position="62"/>
    </location>
</feature>
<dbReference type="EMBL" id="HACA01006399">
    <property type="protein sequence ID" value="CDW23760.1"/>
    <property type="molecule type" value="Transcribed_RNA"/>
</dbReference>